<dbReference type="Proteomes" id="UP001569414">
    <property type="component" value="Unassembled WGS sequence"/>
</dbReference>
<evidence type="ECO:0000256" key="1">
    <source>
        <dbReference type="SAM" id="SignalP"/>
    </source>
</evidence>
<reference evidence="2 3" key="1">
    <citation type="submission" date="2024-08" db="EMBL/GenBank/DDBJ databases">
        <authorList>
            <person name="Ishaq N."/>
        </authorList>
    </citation>
    <scope>NUCLEOTIDE SEQUENCE [LARGE SCALE GENOMIC DNA]</scope>
    <source>
        <strain evidence="2 3">JCM 30400</strain>
    </source>
</reference>
<name>A0ABV4NKS2_9GAMM</name>
<keyword evidence="1" id="KW-0732">Signal</keyword>
<keyword evidence="3" id="KW-1185">Reference proteome</keyword>
<protein>
    <submittedName>
        <fullName evidence="2">Uncharacterized protein</fullName>
    </submittedName>
</protein>
<comment type="caution">
    <text evidence="2">The sequence shown here is derived from an EMBL/GenBank/DDBJ whole genome shotgun (WGS) entry which is preliminary data.</text>
</comment>
<feature type="signal peptide" evidence="1">
    <location>
        <begin position="1"/>
        <end position="20"/>
    </location>
</feature>
<organism evidence="2 3">
    <name type="scientific">Microbulbifer echini</name>
    <dbReference type="NCBI Taxonomy" id="1529067"/>
    <lineage>
        <taxon>Bacteria</taxon>
        <taxon>Pseudomonadati</taxon>
        <taxon>Pseudomonadota</taxon>
        <taxon>Gammaproteobacteria</taxon>
        <taxon>Cellvibrionales</taxon>
        <taxon>Microbulbiferaceae</taxon>
        <taxon>Microbulbifer</taxon>
    </lineage>
</organism>
<sequence length="107" mass="11376">MASIRLIVIFLVGCFTCIFAGNTAAANSSATATAQIMLIFPSKTTWRQAEAGNQHDFCLQNVPTQHISVSILKQKLSNSAQAFDLGAQGCLSELDTKGVSELIISAE</sequence>
<evidence type="ECO:0000313" key="2">
    <source>
        <dbReference type="EMBL" id="MFA0790164.1"/>
    </source>
</evidence>
<dbReference type="EMBL" id="JBGMEL010000005">
    <property type="protein sequence ID" value="MFA0790164.1"/>
    <property type="molecule type" value="Genomic_DNA"/>
</dbReference>
<feature type="chain" id="PRO_5047537685" evidence="1">
    <location>
        <begin position="21"/>
        <end position="107"/>
    </location>
</feature>
<dbReference type="RefSeq" id="WP_299586791.1">
    <property type="nucleotide sequence ID" value="NZ_JBGMEL010000005.1"/>
</dbReference>
<evidence type="ECO:0000313" key="3">
    <source>
        <dbReference type="Proteomes" id="UP001569414"/>
    </source>
</evidence>
<gene>
    <name evidence="2" type="ORF">ACCI51_06370</name>
</gene>
<proteinExistence type="predicted"/>
<accession>A0ABV4NKS2</accession>